<dbReference type="Gene3D" id="3.30.70.270">
    <property type="match status" value="1"/>
</dbReference>
<dbReference type="Pfam" id="PF05380">
    <property type="entry name" value="Peptidase_A17"/>
    <property type="match status" value="1"/>
</dbReference>
<feature type="domain" description="Reverse transcriptase" evidence="1">
    <location>
        <begin position="15"/>
        <end position="130"/>
    </location>
</feature>
<dbReference type="OrthoDB" id="5920040at2759"/>
<dbReference type="STRING" id="67767.A0A0J7MW68"/>
<reference evidence="2 3" key="1">
    <citation type="submission" date="2015-04" db="EMBL/GenBank/DDBJ databases">
        <title>Lasius niger genome sequencing.</title>
        <authorList>
            <person name="Konorov E.A."/>
            <person name="Nikitin M.A."/>
            <person name="Kirill M.V."/>
            <person name="Chang P."/>
        </authorList>
    </citation>
    <scope>NUCLEOTIDE SEQUENCE [LARGE SCALE GENOMIC DNA]</scope>
    <source>
        <tissue evidence="2">Whole</tissue>
    </source>
</reference>
<dbReference type="InterPro" id="IPR008042">
    <property type="entry name" value="Retrotrans_Pao"/>
</dbReference>
<dbReference type="GO" id="GO:0071897">
    <property type="term" value="P:DNA biosynthetic process"/>
    <property type="evidence" value="ECO:0007669"/>
    <property type="project" value="UniProtKB-ARBA"/>
</dbReference>
<protein>
    <submittedName>
        <fullName evidence="2">Gag-pol protein</fullName>
    </submittedName>
</protein>
<proteinExistence type="predicted"/>
<dbReference type="InterPro" id="IPR043502">
    <property type="entry name" value="DNA/RNA_pol_sf"/>
</dbReference>
<gene>
    <name evidence="2" type="ORF">RF55_17281</name>
</gene>
<organism evidence="2 3">
    <name type="scientific">Lasius niger</name>
    <name type="common">Black garden ant</name>
    <dbReference type="NCBI Taxonomy" id="67767"/>
    <lineage>
        <taxon>Eukaryota</taxon>
        <taxon>Metazoa</taxon>
        <taxon>Ecdysozoa</taxon>
        <taxon>Arthropoda</taxon>
        <taxon>Hexapoda</taxon>
        <taxon>Insecta</taxon>
        <taxon>Pterygota</taxon>
        <taxon>Neoptera</taxon>
        <taxon>Endopterygota</taxon>
        <taxon>Hymenoptera</taxon>
        <taxon>Apocrita</taxon>
        <taxon>Aculeata</taxon>
        <taxon>Formicoidea</taxon>
        <taxon>Formicidae</taxon>
        <taxon>Formicinae</taxon>
        <taxon>Lasius</taxon>
        <taxon>Lasius</taxon>
    </lineage>
</organism>
<dbReference type="EMBL" id="LBMM01015699">
    <property type="protein sequence ID" value="KMQ84705.1"/>
    <property type="molecule type" value="Genomic_DNA"/>
</dbReference>
<dbReference type="InterPro" id="IPR043128">
    <property type="entry name" value="Rev_trsase/Diguanyl_cyclase"/>
</dbReference>
<evidence type="ECO:0000259" key="1">
    <source>
        <dbReference type="Pfam" id="PF00078"/>
    </source>
</evidence>
<sequence>MVGRNLLPALTDILLRWRRHRYVMAADVEKMYRQILVHEDDRNLQQIMWRRHSEHELTTFCLNTVTYGLACAPFLAVRTLQQLARDENNKFPRGSSVLLQDVYVDDILTGADTIDDALQIQTQLIQLCKAGDFPLKKWAANSNQLIEAIPEEDRMKLESRSWTPQEASHSMLGLLWSPTADCFTFAARLPAEDPVTKRSILAQTAQLFDPLGWLTPIVIYAKIIIQSAWLLGLDWDTPLPEREATR</sequence>
<evidence type="ECO:0000313" key="3">
    <source>
        <dbReference type="Proteomes" id="UP000036403"/>
    </source>
</evidence>
<dbReference type="PaxDb" id="67767-A0A0J7MW68"/>
<comment type="caution">
    <text evidence="2">The sequence shown here is derived from an EMBL/GenBank/DDBJ whole genome shotgun (WGS) entry which is preliminary data.</text>
</comment>
<evidence type="ECO:0000313" key="2">
    <source>
        <dbReference type="EMBL" id="KMQ84705.1"/>
    </source>
</evidence>
<dbReference type="AlphaFoldDB" id="A0A0J7MW68"/>
<keyword evidence="3" id="KW-1185">Reference proteome</keyword>
<dbReference type="Proteomes" id="UP000036403">
    <property type="component" value="Unassembled WGS sequence"/>
</dbReference>
<accession>A0A0J7MW68</accession>
<dbReference type="SUPFAM" id="SSF56672">
    <property type="entry name" value="DNA/RNA polymerases"/>
    <property type="match status" value="1"/>
</dbReference>
<dbReference type="PANTHER" id="PTHR47331">
    <property type="entry name" value="PHD-TYPE DOMAIN-CONTAINING PROTEIN"/>
    <property type="match status" value="1"/>
</dbReference>
<name>A0A0J7MW68_LASNI</name>
<dbReference type="Pfam" id="PF00078">
    <property type="entry name" value="RVT_1"/>
    <property type="match status" value="1"/>
</dbReference>
<dbReference type="InterPro" id="IPR000477">
    <property type="entry name" value="RT_dom"/>
</dbReference>
<dbReference type="Gene3D" id="3.10.10.10">
    <property type="entry name" value="HIV Type 1 Reverse Transcriptase, subunit A, domain 1"/>
    <property type="match status" value="1"/>
</dbReference>